<evidence type="ECO:0000256" key="4">
    <source>
        <dbReference type="ARBA" id="ARBA00011881"/>
    </source>
</evidence>
<comment type="similarity">
    <text evidence="3">Belongs to the class-III pyridoxal-phosphate-dependent aminotransferase family.</text>
</comment>
<keyword evidence="8" id="KW-0663">Pyridoxal phosphate</keyword>
<evidence type="ECO:0000256" key="6">
    <source>
        <dbReference type="ARBA" id="ARBA00022576"/>
    </source>
</evidence>
<dbReference type="Gene3D" id="3.90.1150.10">
    <property type="entry name" value="Aspartate Aminotransferase, domain 1"/>
    <property type="match status" value="1"/>
</dbReference>
<dbReference type="SUPFAM" id="SSF53383">
    <property type="entry name" value="PLP-dependent transferases"/>
    <property type="match status" value="1"/>
</dbReference>
<dbReference type="CDD" id="cd00610">
    <property type="entry name" value="OAT_like"/>
    <property type="match status" value="1"/>
</dbReference>
<dbReference type="InterPro" id="IPR005814">
    <property type="entry name" value="Aminotrans_3"/>
</dbReference>
<organism evidence="11">
    <name type="scientific">Stygiella incarcerata</name>
    <dbReference type="NCBI Taxonomy" id="1712417"/>
    <lineage>
        <taxon>Eukaryota</taxon>
        <taxon>Discoba</taxon>
        <taxon>Jakobida</taxon>
        <taxon>Andalucina</taxon>
        <taxon>Stygiellidae</taxon>
        <taxon>Stygiella</taxon>
    </lineage>
</organism>
<comment type="cofactor">
    <cofactor evidence="1">
        <name>pyridoxal 5'-phosphate</name>
        <dbReference type="ChEBI" id="CHEBI:597326"/>
    </cofactor>
</comment>
<evidence type="ECO:0000256" key="2">
    <source>
        <dbReference type="ARBA" id="ARBA00004173"/>
    </source>
</evidence>
<dbReference type="GO" id="GO:0009436">
    <property type="term" value="P:glyoxylate catabolic process"/>
    <property type="evidence" value="ECO:0007669"/>
    <property type="project" value="TreeGrafter"/>
</dbReference>
<evidence type="ECO:0000256" key="1">
    <source>
        <dbReference type="ARBA" id="ARBA00001933"/>
    </source>
</evidence>
<gene>
    <name evidence="11" type="primary">AGAT</name>
</gene>
<comment type="subunit">
    <text evidence="4">Homotetramer.</text>
</comment>
<dbReference type="EMBL" id="KT984600">
    <property type="protein sequence ID" value="ANM86820.1"/>
    <property type="molecule type" value="mRNA"/>
</dbReference>
<dbReference type="Pfam" id="PF00202">
    <property type="entry name" value="Aminotran_3"/>
    <property type="match status" value="1"/>
</dbReference>
<dbReference type="InterPro" id="IPR015424">
    <property type="entry name" value="PyrdxlP-dep_Trfase"/>
</dbReference>
<proteinExistence type="evidence at transcript level"/>
<dbReference type="AlphaFoldDB" id="A0A192ZJ30"/>
<dbReference type="InterPro" id="IPR049704">
    <property type="entry name" value="Aminotrans_3_PPA_site"/>
</dbReference>
<dbReference type="GO" id="GO:0030170">
    <property type="term" value="F:pyridoxal phosphate binding"/>
    <property type="evidence" value="ECO:0007669"/>
    <property type="project" value="InterPro"/>
</dbReference>
<dbReference type="InterPro" id="IPR015421">
    <property type="entry name" value="PyrdxlP-dep_Trfase_major"/>
</dbReference>
<protein>
    <recommendedName>
        <fullName evidence="5">alanine--glyoxylate transaminase</fullName>
        <ecNumber evidence="5">2.6.1.44</ecNumber>
    </recommendedName>
</protein>
<keyword evidence="10" id="KW-0496">Mitochondrion</keyword>
<accession>A0A192ZJ30</accession>
<sequence>MNAGENYPEINRLWGKNWFPFGRKKVLFISPKKENVCSSLTKKGENKQLDGVPAKRKPILSPQSIDLRIMFSRIHHAQSKVFVRCIRSMPPFGYKPPPYKGKSFEEIMKVRGEHVFPMVTYYKNPVMITDGKMQYLWDEKGKRYLDMIGGIVTVSVGHCHPHVVEAATKQMEKLQHTTSIYVYPEIEEYADMLQSRLPKGLDCCFFANSGSEANDLAMLVARMHTGNHTILGLKNGYHGVSPTAMGLTALHTWKFPLPQGGNIQHVMAPDPYRGLFGGHRMDTDGKVSEFIPGPCLPKETDDLKAADLYAADVRATIDGSTSGGVAAFFSEYIQGVGGTMQQTQGYLERAYKMVRAAGGLCVSDEVQCGFGRLGHTFWGFETQGVVPDMVTMAKGMGNGFPMAGVVTSKEIAQVMRKRLHFNTFGGNPVACAVGKAVLEVIDEEKLQERAKTVGKYFGQRLMDLQKKHEVIGDVRGMGFMWGVELVKDRKTKEPANDLCADVFELAKDHGVLLGKGGLKGNVFRIKPPMCITKDDADFVIDVMDHCLKEFNH</sequence>
<keyword evidence="9" id="KW-0809">Transit peptide</keyword>
<dbReference type="PANTHER" id="PTHR45688:SF3">
    <property type="entry name" value="ALANINE--GLYOXYLATE AMINOTRANSFERASE 2, MITOCHONDRIAL"/>
    <property type="match status" value="1"/>
</dbReference>
<evidence type="ECO:0000256" key="8">
    <source>
        <dbReference type="ARBA" id="ARBA00022898"/>
    </source>
</evidence>
<name>A0A192ZJ30_9EUKA</name>
<evidence type="ECO:0000256" key="10">
    <source>
        <dbReference type="ARBA" id="ARBA00023128"/>
    </source>
</evidence>
<dbReference type="EC" id="2.6.1.44" evidence="5"/>
<evidence type="ECO:0000256" key="3">
    <source>
        <dbReference type="ARBA" id="ARBA00008954"/>
    </source>
</evidence>
<comment type="subcellular location">
    <subcellularLocation>
        <location evidence="2">Mitochondrion</location>
    </subcellularLocation>
</comment>
<dbReference type="PROSITE" id="PS00600">
    <property type="entry name" value="AA_TRANSFER_CLASS_3"/>
    <property type="match status" value="1"/>
</dbReference>
<evidence type="ECO:0000256" key="9">
    <source>
        <dbReference type="ARBA" id="ARBA00022946"/>
    </source>
</evidence>
<dbReference type="PANTHER" id="PTHR45688">
    <property type="match status" value="1"/>
</dbReference>
<evidence type="ECO:0000256" key="5">
    <source>
        <dbReference type="ARBA" id="ARBA00013049"/>
    </source>
</evidence>
<keyword evidence="7 11" id="KW-0808">Transferase</keyword>
<dbReference type="InterPro" id="IPR015422">
    <property type="entry name" value="PyrdxlP-dep_Trfase_small"/>
</dbReference>
<dbReference type="GO" id="GO:0019481">
    <property type="term" value="P:L-alanine catabolic process, by transamination"/>
    <property type="evidence" value="ECO:0007669"/>
    <property type="project" value="TreeGrafter"/>
</dbReference>
<dbReference type="GO" id="GO:0008453">
    <property type="term" value="F:alanine-glyoxylate transaminase activity"/>
    <property type="evidence" value="ECO:0007669"/>
    <property type="project" value="UniProtKB-EC"/>
</dbReference>
<evidence type="ECO:0000256" key="7">
    <source>
        <dbReference type="ARBA" id="ARBA00022679"/>
    </source>
</evidence>
<dbReference type="GO" id="GO:0005739">
    <property type="term" value="C:mitochondrion"/>
    <property type="evidence" value="ECO:0007669"/>
    <property type="project" value="UniProtKB-SubCell"/>
</dbReference>
<dbReference type="Gene3D" id="3.40.640.10">
    <property type="entry name" value="Type I PLP-dependent aspartate aminotransferase-like (Major domain)"/>
    <property type="match status" value="1"/>
</dbReference>
<evidence type="ECO:0000313" key="11">
    <source>
        <dbReference type="EMBL" id="ANM86820.1"/>
    </source>
</evidence>
<reference evidence="11" key="1">
    <citation type="journal article" date="2016" name="Mol. Biol. Evol.">
        <title>Novel hydrogenosomes in the microaerophilic jakobid Stygiella incarcerata.</title>
        <authorList>
            <person name="Leger M.M."/>
            <person name="Eme L."/>
            <person name="Hug L.A."/>
            <person name="Roger A.J."/>
        </authorList>
    </citation>
    <scope>NUCLEOTIDE SEQUENCE</scope>
</reference>
<keyword evidence="6 11" id="KW-0032">Aminotransferase</keyword>